<dbReference type="Pfam" id="PF03466">
    <property type="entry name" value="LysR_substrate"/>
    <property type="match status" value="1"/>
</dbReference>
<reference evidence="6" key="1">
    <citation type="journal article" date="2021" name="PeerJ">
        <title>Extensive microbial diversity within the chicken gut microbiome revealed by metagenomics and culture.</title>
        <authorList>
            <person name="Gilroy R."/>
            <person name="Ravi A."/>
            <person name="Getino M."/>
            <person name="Pursley I."/>
            <person name="Horton D.L."/>
            <person name="Alikhan N.F."/>
            <person name="Baker D."/>
            <person name="Gharbi K."/>
            <person name="Hall N."/>
            <person name="Watson M."/>
            <person name="Adriaenssens E.M."/>
            <person name="Foster-Nyarko E."/>
            <person name="Jarju S."/>
            <person name="Secka A."/>
            <person name="Antonio M."/>
            <person name="Oren A."/>
            <person name="Chaudhuri R.R."/>
            <person name="La Ragione R."/>
            <person name="Hildebrand F."/>
            <person name="Pallen M.J."/>
        </authorList>
    </citation>
    <scope>NUCLEOTIDE SEQUENCE</scope>
    <source>
        <strain evidence="6">ChiBcolR8-3208</strain>
    </source>
</reference>
<dbReference type="Gene3D" id="3.40.190.290">
    <property type="match status" value="1"/>
</dbReference>
<dbReference type="InterPro" id="IPR036390">
    <property type="entry name" value="WH_DNA-bd_sf"/>
</dbReference>
<evidence type="ECO:0000256" key="3">
    <source>
        <dbReference type="ARBA" id="ARBA00023125"/>
    </source>
</evidence>
<dbReference type="PROSITE" id="PS50931">
    <property type="entry name" value="HTH_LYSR"/>
    <property type="match status" value="1"/>
</dbReference>
<dbReference type="InterPro" id="IPR050950">
    <property type="entry name" value="HTH-type_LysR_regulators"/>
</dbReference>
<dbReference type="Proteomes" id="UP000824214">
    <property type="component" value="Unassembled WGS sequence"/>
</dbReference>
<dbReference type="InterPro" id="IPR005119">
    <property type="entry name" value="LysR_subst-bd"/>
</dbReference>
<keyword evidence="4" id="KW-0804">Transcription</keyword>
<dbReference type="GO" id="GO:0003677">
    <property type="term" value="F:DNA binding"/>
    <property type="evidence" value="ECO:0007669"/>
    <property type="project" value="UniProtKB-KW"/>
</dbReference>
<evidence type="ECO:0000256" key="4">
    <source>
        <dbReference type="ARBA" id="ARBA00023163"/>
    </source>
</evidence>
<dbReference type="GO" id="GO:0003700">
    <property type="term" value="F:DNA-binding transcription factor activity"/>
    <property type="evidence" value="ECO:0007669"/>
    <property type="project" value="InterPro"/>
</dbReference>
<keyword evidence="3" id="KW-0238">DNA-binding</keyword>
<proteinExistence type="inferred from homology"/>
<evidence type="ECO:0000259" key="5">
    <source>
        <dbReference type="PROSITE" id="PS50931"/>
    </source>
</evidence>
<feature type="domain" description="HTH lysR-type" evidence="5">
    <location>
        <begin position="1"/>
        <end position="58"/>
    </location>
</feature>
<name>A0A9D2M0J2_9FIRM</name>
<dbReference type="SUPFAM" id="SSF53850">
    <property type="entry name" value="Periplasmic binding protein-like II"/>
    <property type="match status" value="1"/>
</dbReference>
<dbReference type="InterPro" id="IPR000847">
    <property type="entry name" value="LysR_HTH_N"/>
</dbReference>
<evidence type="ECO:0000256" key="2">
    <source>
        <dbReference type="ARBA" id="ARBA00023015"/>
    </source>
</evidence>
<keyword evidence="2" id="KW-0805">Transcription regulation</keyword>
<dbReference type="Pfam" id="PF00126">
    <property type="entry name" value="HTH_1"/>
    <property type="match status" value="1"/>
</dbReference>
<evidence type="ECO:0000256" key="1">
    <source>
        <dbReference type="ARBA" id="ARBA00009437"/>
    </source>
</evidence>
<accession>A0A9D2M0J2</accession>
<dbReference type="Gene3D" id="1.10.10.10">
    <property type="entry name" value="Winged helix-like DNA-binding domain superfamily/Winged helix DNA-binding domain"/>
    <property type="match status" value="1"/>
</dbReference>
<evidence type="ECO:0000313" key="6">
    <source>
        <dbReference type="EMBL" id="HJB38339.1"/>
    </source>
</evidence>
<reference evidence="6" key="2">
    <citation type="submission" date="2021-04" db="EMBL/GenBank/DDBJ databases">
        <authorList>
            <person name="Gilroy R."/>
        </authorList>
    </citation>
    <scope>NUCLEOTIDE SEQUENCE</scope>
    <source>
        <strain evidence="6">ChiBcolR8-3208</strain>
    </source>
</reference>
<dbReference type="SUPFAM" id="SSF46785">
    <property type="entry name" value="Winged helix' DNA-binding domain"/>
    <property type="match status" value="1"/>
</dbReference>
<dbReference type="PANTHER" id="PTHR30419">
    <property type="entry name" value="HTH-TYPE TRANSCRIPTIONAL REGULATOR YBHD"/>
    <property type="match status" value="1"/>
</dbReference>
<comment type="similarity">
    <text evidence="1">Belongs to the LysR transcriptional regulatory family.</text>
</comment>
<dbReference type="InterPro" id="IPR036388">
    <property type="entry name" value="WH-like_DNA-bd_sf"/>
</dbReference>
<dbReference type="GO" id="GO:0005829">
    <property type="term" value="C:cytosol"/>
    <property type="evidence" value="ECO:0007669"/>
    <property type="project" value="TreeGrafter"/>
</dbReference>
<dbReference type="PANTHER" id="PTHR30419:SF8">
    <property type="entry name" value="NITROGEN ASSIMILATION TRANSCRIPTIONAL ACTIVATOR-RELATED"/>
    <property type="match status" value="1"/>
</dbReference>
<dbReference type="PRINTS" id="PR00039">
    <property type="entry name" value="HTHLYSR"/>
</dbReference>
<evidence type="ECO:0000313" key="7">
    <source>
        <dbReference type="Proteomes" id="UP000824214"/>
    </source>
</evidence>
<gene>
    <name evidence="6" type="ORF">H9942_09790</name>
</gene>
<dbReference type="EMBL" id="DWXZ01000209">
    <property type="protein sequence ID" value="HJB38339.1"/>
    <property type="molecule type" value="Genomic_DNA"/>
</dbReference>
<sequence>MDVRFLRYFLAVAQQESITKAAEVLHITQPTLSRQIAQAEEELGVKLFARGTRRLSLTTDGLLLRRRAEEILELVDKTERELAEQKGSIEGTVALGCGDLGAVELLPELLRSFRAEYPLVRFELYTATAEHVKERMDRGVTDVGLLLEPVNLEKYEGIRVNPREEWVAAMAPDSPLAQKEAVTAADLKDVPLILPQRVTPESPIARWFGEAYSQLQVLATSNLPSTTLVMVRHKLAYSLHIKGSIALWDQSKVTYRPLSPALPDTSTMLAWKRGQPFSPAVEKFIQHARAWFAQEEPMP</sequence>
<dbReference type="FunFam" id="1.10.10.10:FF:000001">
    <property type="entry name" value="LysR family transcriptional regulator"/>
    <property type="match status" value="1"/>
</dbReference>
<dbReference type="CDD" id="cd05466">
    <property type="entry name" value="PBP2_LTTR_substrate"/>
    <property type="match status" value="1"/>
</dbReference>
<dbReference type="AlphaFoldDB" id="A0A9D2M0J2"/>
<organism evidence="6 7">
    <name type="scientific">Candidatus Acutalibacter ornithocaccae</name>
    <dbReference type="NCBI Taxonomy" id="2838416"/>
    <lineage>
        <taxon>Bacteria</taxon>
        <taxon>Bacillati</taxon>
        <taxon>Bacillota</taxon>
        <taxon>Clostridia</taxon>
        <taxon>Eubacteriales</taxon>
        <taxon>Acutalibacteraceae</taxon>
        <taxon>Acutalibacter</taxon>
    </lineage>
</organism>
<protein>
    <submittedName>
        <fullName evidence="6">LysR family transcriptional regulator</fullName>
    </submittedName>
</protein>
<comment type="caution">
    <text evidence="6">The sequence shown here is derived from an EMBL/GenBank/DDBJ whole genome shotgun (WGS) entry which is preliminary data.</text>
</comment>